<dbReference type="Proteomes" id="UP000216052">
    <property type="component" value="Chromosome"/>
</dbReference>
<feature type="compositionally biased region" description="Low complexity" evidence="1">
    <location>
        <begin position="39"/>
        <end position="51"/>
    </location>
</feature>
<accession>A0ABZ3J0F6</accession>
<reference evidence="2" key="1">
    <citation type="submission" date="2024-05" db="EMBL/GenBank/DDBJ databases">
        <title>Isolation and characterization of Sporomusa carbonis sp. nov., a carboxydotrophic hydrogenogen in the genus of Sporomusa isolated from a charcoal burning pile.</title>
        <authorList>
            <person name="Boeer T."/>
            <person name="Rosenbaum F."/>
            <person name="Eysell L."/>
            <person name="Mueller V."/>
            <person name="Daniel R."/>
            <person name="Poehlein A."/>
        </authorList>
    </citation>
    <scope>NUCLEOTIDE SEQUENCE [LARGE SCALE GENOMIC DNA]</scope>
    <source>
        <strain evidence="2">DSM 3132</strain>
    </source>
</reference>
<evidence type="ECO:0000256" key="1">
    <source>
        <dbReference type="SAM" id="MobiDB-lite"/>
    </source>
</evidence>
<dbReference type="EMBL" id="CP155571">
    <property type="protein sequence ID" value="XFO71472.1"/>
    <property type="molecule type" value="Genomic_DNA"/>
</dbReference>
<keyword evidence="3" id="KW-1185">Reference proteome</keyword>
<evidence type="ECO:0000313" key="2">
    <source>
        <dbReference type="EMBL" id="XFO71472.1"/>
    </source>
</evidence>
<evidence type="ECO:0000313" key="3">
    <source>
        <dbReference type="Proteomes" id="UP000216052"/>
    </source>
</evidence>
<protein>
    <submittedName>
        <fullName evidence="2">Uncharacterized protein</fullName>
    </submittedName>
</protein>
<gene>
    <name evidence="2" type="ORF">SPACI_014980</name>
</gene>
<feature type="region of interest" description="Disordered" evidence="1">
    <location>
        <begin position="23"/>
        <end position="53"/>
    </location>
</feature>
<proteinExistence type="predicted"/>
<sequence>MRNQMSASIQQITANANQVADNSAQAAGKVKNGDKAVENSSSSDEANRSNSHNISPGCMLLALKLMPIMSEEKPTELLRRWEKRFIVGELLLSGISELRTKPETLSVLPDVLWVYFLNRIKKWYCTQINCEQYHRFFIRQMIDVSVLHNS</sequence>
<organism evidence="2 3">
    <name type="scientific">Sporomusa acidovorans (strain ATCC 49682 / DSM 3132 / Mol)</name>
    <dbReference type="NCBI Taxonomy" id="1123286"/>
    <lineage>
        <taxon>Bacteria</taxon>
        <taxon>Bacillati</taxon>
        <taxon>Bacillota</taxon>
        <taxon>Negativicutes</taxon>
        <taxon>Selenomonadales</taxon>
        <taxon>Sporomusaceae</taxon>
        <taxon>Sporomusa</taxon>
    </lineage>
</organism>
<name>A0ABZ3J0F6_SPOA4</name>